<dbReference type="EMBL" id="JAPYKS010000013">
    <property type="protein sequence ID" value="MEI9410721.1"/>
    <property type="molecule type" value="Genomic_DNA"/>
</dbReference>
<evidence type="ECO:0000313" key="2">
    <source>
        <dbReference type="Proteomes" id="UP001387293"/>
    </source>
</evidence>
<organism evidence="1 2">
    <name type="scientific">Mesorhizobium salmacidum</name>
    <dbReference type="NCBI Taxonomy" id="3015171"/>
    <lineage>
        <taxon>Bacteria</taxon>
        <taxon>Pseudomonadati</taxon>
        <taxon>Pseudomonadota</taxon>
        <taxon>Alphaproteobacteria</taxon>
        <taxon>Hyphomicrobiales</taxon>
        <taxon>Phyllobacteriaceae</taxon>
        <taxon>Mesorhizobium</taxon>
    </lineage>
</organism>
<evidence type="ECO:0000313" key="1">
    <source>
        <dbReference type="EMBL" id="MEI9410721.1"/>
    </source>
</evidence>
<gene>
    <name evidence="1" type="ORF">O7A60_18390</name>
</gene>
<dbReference type="Pfam" id="PF06074">
    <property type="entry name" value="Portal_Mu"/>
    <property type="match status" value="1"/>
</dbReference>
<keyword evidence="2" id="KW-1185">Reference proteome</keyword>
<dbReference type="RefSeq" id="WP_337107445.1">
    <property type="nucleotide sequence ID" value="NZ_JAPYKS010000013.1"/>
</dbReference>
<proteinExistence type="predicted"/>
<comment type="caution">
    <text evidence="1">The sequence shown here is derived from an EMBL/GenBank/DDBJ whole genome shotgun (WGS) entry which is preliminary data.</text>
</comment>
<dbReference type="InterPro" id="IPR009279">
    <property type="entry name" value="Portal_Mu"/>
</dbReference>
<name>A0ABU8KYC4_9HYPH</name>
<dbReference type="Proteomes" id="UP001387293">
    <property type="component" value="Unassembled WGS sequence"/>
</dbReference>
<protein>
    <submittedName>
        <fullName evidence="1">DUF935 domain-containing protein</fullName>
    </submittedName>
</protein>
<sequence length="519" mass="56631">MAAFTWYDAFGRKVDTAALKQEQAAPTIGSVRRHDALHPAAGLTPGRLAQILRSSIDSDPENYLALAEDMEERDPHYGSVLFTRKAQVAGLDITVEAAGEDAKSVEIADMVREFIERDEFEVELRDILDATGKGFSCTEILWDTSENQWRPKRLAWRDPRWFMFDQVDGETPLLRNGGSNDPLKPFGWIFHSFKAKSGLPIRGGLARGVAWTFLFKSFTIKDWAIFCEAYGQPLRLGKYDAGASEADKEKLLEAVTNIGTDYSAIVPVSMAIEFVKADLAGSHDLYEKRADWLDRQTSKLVLGQTSTTDAQKGSYAVGKVHDGVRDDIEKADAKSLRATLNRDLVRPLVDLNHGPQKKYPKICIGRPDEVDVEALVKNVSTLVPLGLPVSKKVMLDKIGLPEPKTGEELLVAPKAPAPVDPAADPAQPLPKPGQAVNSVVGDKRDAIERAADAMLADWMPLVSPIVAGLETEIAAASSVEDVKALLAKRFAGLDVFAMTELLAKSAFAARLAGVADDQL</sequence>
<reference evidence="1 2" key="1">
    <citation type="submission" date="2022-12" db="EMBL/GenBank/DDBJ databases">
        <authorList>
            <person name="Muema E."/>
        </authorList>
    </citation>
    <scope>NUCLEOTIDE SEQUENCE [LARGE SCALE GENOMIC DNA]</scope>
    <source>
        <strain evidence="2">1326</strain>
    </source>
</reference>
<accession>A0ABU8KYC4</accession>